<dbReference type="AlphaFoldDB" id="A0A2T3AY58"/>
<dbReference type="STRING" id="857342.A0A2T3AY58"/>
<gene>
    <name evidence="3" type="ORF">M430DRAFT_104764</name>
</gene>
<dbReference type="Pfam" id="PF25318">
    <property type="entry name" value="WHD_GDS1"/>
    <property type="match status" value="1"/>
</dbReference>
<evidence type="ECO:0000259" key="2">
    <source>
        <dbReference type="Pfam" id="PF25318"/>
    </source>
</evidence>
<keyword evidence="4" id="KW-1185">Reference proteome</keyword>
<evidence type="ECO:0000313" key="4">
    <source>
        <dbReference type="Proteomes" id="UP000241818"/>
    </source>
</evidence>
<feature type="region of interest" description="Disordered" evidence="1">
    <location>
        <begin position="21"/>
        <end position="88"/>
    </location>
</feature>
<evidence type="ECO:0000313" key="3">
    <source>
        <dbReference type="EMBL" id="PSS14993.1"/>
    </source>
</evidence>
<feature type="domain" description="GDS1 winged helix" evidence="2">
    <location>
        <begin position="95"/>
        <end position="188"/>
    </location>
</feature>
<feature type="compositionally biased region" description="Basic and acidic residues" evidence="1">
    <location>
        <begin position="213"/>
        <end position="225"/>
    </location>
</feature>
<organism evidence="3 4">
    <name type="scientific">Amorphotheca resinae ATCC 22711</name>
    <dbReference type="NCBI Taxonomy" id="857342"/>
    <lineage>
        <taxon>Eukaryota</taxon>
        <taxon>Fungi</taxon>
        <taxon>Dikarya</taxon>
        <taxon>Ascomycota</taxon>
        <taxon>Pezizomycotina</taxon>
        <taxon>Leotiomycetes</taxon>
        <taxon>Helotiales</taxon>
        <taxon>Amorphothecaceae</taxon>
        <taxon>Amorphotheca</taxon>
    </lineage>
</organism>
<dbReference type="OrthoDB" id="4150221at2759"/>
<accession>A0A2T3AY58</accession>
<sequence>MPYNTRRKSLSLPSLGIHLPVTHAERAAARLSPPSTSSTPDHPPPKKIKRSHDESPSMSPPPKRDAIKYEHTPPPSPEAEGDDSECDEAKPKEIDLEGINDEIVEGVILQLQKTGNRPHLVKELAAVLSPTVKIVETSANPSAIISSRLSSYLKRPWTALAPCPIAKELETVHPRRTYFYLTTYQHQPIPDPSTIQFPQRSIISPALSSAASRTDEADAERRRELSPSPEVDLSSPEFDDHDMGAPPTPTGSYSGSYSGSFIGRLGPVRNHRAASPPLEKDEKEFTQTARGMQKRKLGRDIQMSGVPSEMEDHPARHLDSDSLFGDGRGLSVLNSSVFTSSPAMKASSWSLNPLKRGIEESNDLWARIDGALEWDLRSPENIELDELDGLLDDF</sequence>
<evidence type="ECO:0000256" key="1">
    <source>
        <dbReference type="SAM" id="MobiDB-lite"/>
    </source>
</evidence>
<dbReference type="InParanoid" id="A0A2T3AY58"/>
<proteinExistence type="predicted"/>
<feature type="compositionally biased region" description="Basic and acidic residues" evidence="1">
    <location>
        <begin position="62"/>
        <end position="71"/>
    </location>
</feature>
<feature type="region of interest" description="Disordered" evidence="1">
    <location>
        <begin position="273"/>
        <end position="298"/>
    </location>
</feature>
<dbReference type="EMBL" id="KZ679013">
    <property type="protein sequence ID" value="PSS14993.1"/>
    <property type="molecule type" value="Genomic_DNA"/>
</dbReference>
<reference evidence="3 4" key="1">
    <citation type="journal article" date="2018" name="New Phytol.">
        <title>Comparative genomics and transcriptomics depict ericoid mycorrhizal fungi as versatile saprotrophs and plant mutualists.</title>
        <authorList>
            <person name="Martino E."/>
            <person name="Morin E."/>
            <person name="Grelet G.A."/>
            <person name="Kuo A."/>
            <person name="Kohler A."/>
            <person name="Daghino S."/>
            <person name="Barry K.W."/>
            <person name="Cichocki N."/>
            <person name="Clum A."/>
            <person name="Dockter R.B."/>
            <person name="Hainaut M."/>
            <person name="Kuo R.C."/>
            <person name="LaButti K."/>
            <person name="Lindahl B.D."/>
            <person name="Lindquist E.A."/>
            <person name="Lipzen A."/>
            <person name="Khouja H.R."/>
            <person name="Magnuson J."/>
            <person name="Murat C."/>
            <person name="Ohm R.A."/>
            <person name="Singer S.W."/>
            <person name="Spatafora J.W."/>
            <person name="Wang M."/>
            <person name="Veneault-Fourrey C."/>
            <person name="Henrissat B."/>
            <person name="Grigoriev I.V."/>
            <person name="Martin F.M."/>
            <person name="Perotto S."/>
        </authorList>
    </citation>
    <scope>NUCLEOTIDE SEQUENCE [LARGE SCALE GENOMIC DNA]</scope>
    <source>
        <strain evidence="3 4">ATCC 22711</strain>
    </source>
</reference>
<protein>
    <recommendedName>
        <fullName evidence="2">GDS1 winged helix domain-containing protein</fullName>
    </recommendedName>
</protein>
<dbReference type="GeneID" id="36569033"/>
<name>A0A2T3AY58_AMORE</name>
<dbReference type="RefSeq" id="XP_024719592.1">
    <property type="nucleotide sequence ID" value="XM_024860952.1"/>
</dbReference>
<feature type="region of interest" description="Disordered" evidence="1">
    <location>
        <begin position="206"/>
        <end position="254"/>
    </location>
</feature>
<dbReference type="Proteomes" id="UP000241818">
    <property type="component" value="Unassembled WGS sequence"/>
</dbReference>
<dbReference type="InterPro" id="IPR057511">
    <property type="entry name" value="WH_GDS1"/>
</dbReference>